<proteinExistence type="predicted"/>
<keyword evidence="1" id="KW-1133">Transmembrane helix</keyword>
<accession>A0A158GS49</accession>
<sequence>MRQSRELTDVVGWTLVLPQMPVTSVAAHFNLIPAALLELPDRYGVIKGQASTAMIVLVVNMCPLYYLI</sequence>
<dbReference type="EMBL" id="FCOK02000019">
    <property type="protein sequence ID" value="SAL34895.1"/>
    <property type="molecule type" value="Genomic_DNA"/>
</dbReference>
<keyword evidence="1" id="KW-0812">Transmembrane</keyword>
<dbReference type="RefSeq" id="WP_062086202.1">
    <property type="nucleotide sequence ID" value="NZ_FCOK02000019.1"/>
</dbReference>
<evidence type="ECO:0000313" key="3">
    <source>
        <dbReference type="Proteomes" id="UP000054683"/>
    </source>
</evidence>
<evidence type="ECO:0000256" key="1">
    <source>
        <dbReference type="SAM" id="Phobius"/>
    </source>
</evidence>
<name>A0A158GS49_9BURK</name>
<feature type="transmembrane region" description="Helical" evidence="1">
    <location>
        <begin position="50"/>
        <end position="67"/>
    </location>
</feature>
<organism evidence="2 3">
    <name type="scientific">Caballeronia udeis</name>
    <dbReference type="NCBI Taxonomy" id="1232866"/>
    <lineage>
        <taxon>Bacteria</taxon>
        <taxon>Pseudomonadati</taxon>
        <taxon>Pseudomonadota</taxon>
        <taxon>Betaproteobacteria</taxon>
        <taxon>Burkholderiales</taxon>
        <taxon>Burkholderiaceae</taxon>
        <taxon>Caballeronia</taxon>
    </lineage>
</organism>
<dbReference type="Proteomes" id="UP000054683">
    <property type="component" value="Unassembled WGS sequence"/>
</dbReference>
<dbReference type="AlphaFoldDB" id="A0A158GS49"/>
<dbReference type="Pfam" id="PF06166">
    <property type="entry name" value="DUF979"/>
    <property type="match status" value="1"/>
</dbReference>
<reference evidence="2 3" key="1">
    <citation type="submission" date="2016-01" db="EMBL/GenBank/DDBJ databases">
        <authorList>
            <person name="Oliw E.H."/>
        </authorList>
    </citation>
    <scope>NUCLEOTIDE SEQUENCE [LARGE SCALE GENOMIC DNA]</scope>
    <source>
        <strain evidence="2">LMG 27134</strain>
    </source>
</reference>
<keyword evidence="1" id="KW-0472">Membrane</keyword>
<dbReference type="InterPro" id="IPR009323">
    <property type="entry name" value="DUF979"/>
</dbReference>
<protein>
    <submittedName>
        <fullName evidence="2">Membrane protein</fullName>
    </submittedName>
</protein>
<evidence type="ECO:0000313" key="2">
    <source>
        <dbReference type="EMBL" id="SAL34895.1"/>
    </source>
</evidence>
<gene>
    <name evidence="2" type="ORF">AWB69_03220</name>
</gene>